<feature type="compositionally biased region" description="Low complexity" evidence="1">
    <location>
        <begin position="173"/>
        <end position="185"/>
    </location>
</feature>
<feature type="region of interest" description="Disordered" evidence="1">
    <location>
        <begin position="241"/>
        <end position="319"/>
    </location>
</feature>
<reference evidence="5" key="1">
    <citation type="submission" date="2020-12" db="UniProtKB">
        <authorList>
            <consortium name="WormBaseParasite"/>
        </authorList>
    </citation>
    <scope>IDENTIFICATION</scope>
    <source>
        <strain evidence="5">MHco3</strain>
    </source>
</reference>
<name>A0A7I4YLY2_HAECO</name>
<proteinExistence type="predicted"/>
<evidence type="ECO:0000313" key="5">
    <source>
        <dbReference type="WBParaSite" id="HCON_00119935-00001"/>
    </source>
</evidence>
<organism evidence="4 5">
    <name type="scientific">Haemonchus contortus</name>
    <name type="common">Barber pole worm</name>
    <dbReference type="NCBI Taxonomy" id="6289"/>
    <lineage>
        <taxon>Eukaryota</taxon>
        <taxon>Metazoa</taxon>
        <taxon>Ecdysozoa</taxon>
        <taxon>Nematoda</taxon>
        <taxon>Chromadorea</taxon>
        <taxon>Rhabditida</taxon>
        <taxon>Rhabditina</taxon>
        <taxon>Rhabditomorpha</taxon>
        <taxon>Strongyloidea</taxon>
        <taxon>Trichostrongylidae</taxon>
        <taxon>Haemonchus</taxon>
    </lineage>
</organism>
<dbReference type="WBParaSite" id="HCON_00119935-00001">
    <property type="protein sequence ID" value="HCON_00119935-00001"/>
    <property type="gene ID" value="HCON_00119935"/>
</dbReference>
<dbReference type="Pfam" id="PF01683">
    <property type="entry name" value="EB"/>
    <property type="match status" value="1"/>
</dbReference>
<accession>A0A7I4YLY2</accession>
<evidence type="ECO:0000256" key="1">
    <source>
        <dbReference type="SAM" id="MobiDB-lite"/>
    </source>
</evidence>
<evidence type="ECO:0000256" key="2">
    <source>
        <dbReference type="SAM" id="SignalP"/>
    </source>
</evidence>
<sequence length="387" mass="41184">MRFIGGLSVLLLVATCDSAIVRRNKRQLVPLAASCDMYTTCAPPAVCLSGQCQCAQPYLAVASSCVAAYPRLMTPVLTSGMALHYHQPQQAPVVYPGRVLQAAPVQYPQQMYHPAQPAYPVPQPSAPHPQPHPQPQPQPQPGYYPPYLQPDLPPAQPEQPPVTYPTTDGSISTRQPLTTTTQPRLYDQQPSIAYPGEFCRIPDIVCVGGSVCENNVCVCRRGEEPVNGQCQKIEVPLVPEGSTTSTIPPTTIGSTTTATTASTSLADEPTTTTMQPTTTTASTTTSTVAPTTVDVPTVVTPTTTSPTTAETTSTVGSTTTTQYVGRQEENILATSSRCANCCPPGVYNCPPQVIRVNLSFPAANSIKRCQNSVDCKRGSFCRGGVCR</sequence>
<feature type="region of interest" description="Disordered" evidence="1">
    <location>
        <begin position="114"/>
        <end position="188"/>
    </location>
</feature>
<evidence type="ECO:0000259" key="3">
    <source>
        <dbReference type="Pfam" id="PF01683"/>
    </source>
</evidence>
<keyword evidence="4" id="KW-1185">Reference proteome</keyword>
<dbReference type="AlphaFoldDB" id="A0A7I4YLY2"/>
<dbReference type="Proteomes" id="UP000025227">
    <property type="component" value="Unplaced"/>
</dbReference>
<dbReference type="InterPro" id="IPR006149">
    <property type="entry name" value="EB_dom"/>
</dbReference>
<feature type="chain" id="PRO_5029687713" evidence="2">
    <location>
        <begin position="19"/>
        <end position="387"/>
    </location>
</feature>
<keyword evidence="2" id="KW-0732">Signal</keyword>
<feature type="domain" description="EB" evidence="3">
    <location>
        <begin position="193"/>
        <end position="230"/>
    </location>
</feature>
<evidence type="ECO:0000313" key="4">
    <source>
        <dbReference type="Proteomes" id="UP000025227"/>
    </source>
</evidence>
<dbReference type="OrthoDB" id="5870131at2759"/>
<feature type="signal peptide" evidence="2">
    <location>
        <begin position="1"/>
        <end position="18"/>
    </location>
</feature>
<protein>
    <submittedName>
        <fullName evidence="5">EB domain-containing protein</fullName>
    </submittedName>
</protein>
<feature type="compositionally biased region" description="Pro residues" evidence="1">
    <location>
        <begin position="117"/>
        <end position="163"/>
    </location>
</feature>
<dbReference type="OMA" id="IVRINFV"/>